<dbReference type="GO" id="GO:0005634">
    <property type="term" value="C:nucleus"/>
    <property type="evidence" value="ECO:0007669"/>
    <property type="project" value="UniProtKB-SubCell"/>
</dbReference>
<dbReference type="GO" id="GO:0008270">
    <property type="term" value="F:zinc ion binding"/>
    <property type="evidence" value="ECO:0007669"/>
    <property type="project" value="UniProtKB-KW"/>
</dbReference>
<feature type="region of interest" description="Disordered" evidence="7">
    <location>
        <begin position="177"/>
        <end position="323"/>
    </location>
</feature>
<evidence type="ECO:0000256" key="5">
    <source>
        <dbReference type="ARBA" id="ARBA00023242"/>
    </source>
</evidence>
<dbReference type="SMART" id="SM00355">
    <property type="entry name" value="ZnF_C2H2"/>
    <property type="match status" value="2"/>
</dbReference>
<evidence type="ECO:0000256" key="3">
    <source>
        <dbReference type="ARBA" id="ARBA00022771"/>
    </source>
</evidence>
<gene>
    <name evidence="9" type="primary">ZNF207</name>
    <name evidence="9" type="ORF">E2C01_018588</name>
</gene>
<evidence type="ECO:0000256" key="6">
    <source>
        <dbReference type="PROSITE-ProRule" id="PRU00027"/>
    </source>
</evidence>
<evidence type="ECO:0000256" key="2">
    <source>
        <dbReference type="ARBA" id="ARBA00022723"/>
    </source>
</evidence>
<comment type="subcellular location">
    <subcellularLocation>
        <location evidence="1">Nucleus</location>
    </subcellularLocation>
</comment>
<dbReference type="InterPro" id="IPR013087">
    <property type="entry name" value="Znf_C2H2_type"/>
</dbReference>
<dbReference type="GO" id="GO:0003677">
    <property type="term" value="F:DNA binding"/>
    <property type="evidence" value="ECO:0007669"/>
    <property type="project" value="InterPro"/>
</dbReference>
<evidence type="ECO:0000256" key="4">
    <source>
        <dbReference type="ARBA" id="ARBA00022833"/>
    </source>
</evidence>
<keyword evidence="5" id="KW-0539">Nucleus</keyword>
<sequence length="501" mass="53468">MGRKKKKQTKPWCWYCNREFDDEKILIQHQKAKHFKCHICHKKLYTGPGLSIHCMQVHKETIDKVPNALPNRNNIEIEIYGMEGIPEEDLKEHERQRAGRMGNSSRRQEEEDDEDSQSSLPGQSNPPPPAVPSQGPPGPMGPMMGPNGPMMPMMGPMGPMGHMPPYMGGHGMMAGPMGHLGPMPPPGAPPGTTPPNTSQPPNKPLFPSAVQQQTTAGNSQIGPVKPAFPAYSQANGQSTPSTQASNTPSGLPDKGEAKKPALITTVSANSRIIHPEEDISLEEKRAGMPRYQQAPRASPLRARAPAPAPPPQRVESPPVSTAPSRLSQLVPACLDHFYPPAMCLDTQEERRMKMARYSQASATAAAMAMGGVLTHPAGVRPTHPGVVVEAPPMVSTIVPTMVTTMSSGMVPTGHMAIPVSMPAIMRPNMQPIMTTQPMLSAAVPAVSAMPGAMPPLPIGGMRPPIGLPQALPGHGQMAPGIAAPPMMGAPMMGGHMIPRFR</sequence>
<keyword evidence="4" id="KW-0862">Zinc</keyword>
<evidence type="ECO:0000256" key="7">
    <source>
        <dbReference type="SAM" id="MobiDB-lite"/>
    </source>
</evidence>
<dbReference type="InterPro" id="IPR003656">
    <property type="entry name" value="Znf_BED"/>
</dbReference>
<keyword evidence="2" id="KW-0479">Metal-binding</keyword>
<reference evidence="9 10" key="1">
    <citation type="submission" date="2019-05" db="EMBL/GenBank/DDBJ databases">
        <title>Another draft genome of Portunus trituberculatus and its Hox gene families provides insights of decapod evolution.</title>
        <authorList>
            <person name="Jeong J.-H."/>
            <person name="Song I."/>
            <person name="Kim S."/>
            <person name="Choi T."/>
            <person name="Kim D."/>
            <person name="Ryu S."/>
            <person name="Kim W."/>
        </authorList>
    </citation>
    <scope>NUCLEOTIDE SEQUENCE [LARGE SCALE GENOMIC DNA]</scope>
    <source>
        <tissue evidence="9">Muscle</tissue>
    </source>
</reference>
<feature type="compositionally biased region" description="Basic and acidic residues" evidence="7">
    <location>
        <begin position="273"/>
        <end position="286"/>
    </location>
</feature>
<dbReference type="PROSITE" id="PS00028">
    <property type="entry name" value="ZINC_FINGER_C2H2_1"/>
    <property type="match status" value="2"/>
</dbReference>
<dbReference type="PANTHER" id="PTHR23215">
    <property type="entry name" value="ZINC FINGER PROTEIN 207"/>
    <property type="match status" value="1"/>
</dbReference>
<feature type="compositionally biased region" description="Pro residues" evidence="7">
    <location>
        <begin position="182"/>
        <end position="204"/>
    </location>
</feature>
<dbReference type="AlphaFoldDB" id="A0A5B7DUW5"/>
<feature type="compositionally biased region" description="Pro residues" evidence="7">
    <location>
        <begin position="124"/>
        <end position="140"/>
    </location>
</feature>
<dbReference type="OrthoDB" id="1306014at2759"/>
<evidence type="ECO:0000313" key="10">
    <source>
        <dbReference type="Proteomes" id="UP000324222"/>
    </source>
</evidence>
<accession>A0A5B7DUW5</accession>
<feature type="compositionally biased region" description="Polar residues" evidence="7">
    <location>
        <begin position="232"/>
        <end position="249"/>
    </location>
</feature>
<evidence type="ECO:0000313" key="9">
    <source>
        <dbReference type="EMBL" id="MPC25472.1"/>
    </source>
</evidence>
<proteinExistence type="predicted"/>
<feature type="compositionally biased region" description="Low complexity" evidence="7">
    <location>
        <begin position="292"/>
        <end position="305"/>
    </location>
</feature>
<evidence type="ECO:0000259" key="8">
    <source>
        <dbReference type="PROSITE" id="PS50808"/>
    </source>
</evidence>
<feature type="compositionally biased region" description="Polar residues" evidence="7">
    <location>
        <begin position="209"/>
        <end position="221"/>
    </location>
</feature>
<keyword evidence="3 6" id="KW-0863">Zinc-finger</keyword>
<dbReference type="EMBL" id="VSRR010001468">
    <property type="protein sequence ID" value="MPC25472.1"/>
    <property type="molecule type" value="Genomic_DNA"/>
</dbReference>
<feature type="compositionally biased region" description="Basic and acidic residues" evidence="7">
    <location>
        <begin position="88"/>
        <end position="97"/>
    </location>
</feature>
<protein>
    <submittedName>
        <fullName evidence="9">BUB3-interacting and GLEBS motif-containing protein ZNF207</fullName>
    </submittedName>
</protein>
<feature type="domain" description="BED-type" evidence="8">
    <location>
        <begin position="6"/>
        <end position="65"/>
    </location>
</feature>
<dbReference type="CDD" id="cd20908">
    <property type="entry name" value="SUF4-like"/>
    <property type="match status" value="1"/>
</dbReference>
<name>A0A5B7DUW5_PORTR</name>
<organism evidence="9 10">
    <name type="scientific">Portunus trituberculatus</name>
    <name type="common">Swimming crab</name>
    <name type="synonym">Neptunus trituberculatus</name>
    <dbReference type="NCBI Taxonomy" id="210409"/>
    <lineage>
        <taxon>Eukaryota</taxon>
        <taxon>Metazoa</taxon>
        <taxon>Ecdysozoa</taxon>
        <taxon>Arthropoda</taxon>
        <taxon>Crustacea</taxon>
        <taxon>Multicrustacea</taxon>
        <taxon>Malacostraca</taxon>
        <taxon>Eumalacostraca</taxon>
        <taxon>Eucarida</taxon>
        <taxon>Decapoda</taxon>
        <taxon>Pleocyemata</taxon>
        <taxon>Brachyura</taxon>
        <taxon>Eubrachyura</taxon>
        <taxon>Portunoidea</taxon>
        <taxon>Portunidae</taxon>
        <taxon>Portuninae</taxon>
        <taxon>Portunus</taxon>
    </lineage>
</organism>
<dbReference type="PANTHER" id="PTHR23215:SF0">
    <property type="entry name" value="BUB3-INTERACTING AND GLEBS MOTIF-CONTAINING PROTEIN ZNF207"/>
    <property type="match status" value="1"/>
</dbReference>
<comment type="caution">
    <text evidence="9">The sequence shown here is derived from an EMBL/GenBank/DDBJ whole genome shotgun (WGS) entry which is preliminary data.</text>
</comment>
<dbReference type="Proteomes" id="UP000324222">
    <property type="component" value="Unassembled WGS sequence"/>
</dbReference>
<dbReference type="PROSITE" id="PS50808">
    <property type="entry name" value="ZF_BED"/>
    <property type="match status" value="1"/>
</dbReference>
<keyword evidence="10" id="KW-1185">Reference proteome</keyword>
<evidence type="ECO:0000256" key="1">
    <source>
        <dbReference type="ARBA" id="ARBA00004123"/>
    </source>
</evidence>
<feature type="region of interest" description="Disordered" evidence="7">
    <location>
        <begin position="86"/>
        <end position="146"/>
    </location>
</feature>